<dbReference type="EMBL" id="SEYY01023846">
    <property type="protein sequence ID" value="KAB7494573.1"/>
    <property type="molecule type" value="Genomic_DNA"/>
</dbReference>
<evidence type="ECO:0000313" key="3">
    <source>
        <dbReference type="EMBL" id="KAB7494573.1"/>
    </source>
</evidence>
<accession>A0A5N5SKJ9</accession>
<feature type="compositionally biased region" description="Polar residues" evidence="1">
    <location>
        <begin position="309"/>
        <end position="329"/>
    </location>
</feature>
<organism evidence="3 4">
    <name type="scientific">Armadillidium nasatum</name>
    <dbReference type="NCBI Taxonomy" id="96803"/>
    <lineage>
        <taxon>Eukaryota</taxon>
        <taxon>Metazoa</taxon>
        <taxon>Ecdysozoa</taxon>
        <taxon>Arthropoda</taxon>
        <taxon>Crustacea</taxon>
        <taxon>Multicrustacea</taxon>
        <taxon>Malacostraca</taxon>
        <taxon>Eumalacostraca</taxon>
        <taxon>Peracarida</taxon>
        <taxon>Isopoda</taxon>
        <taxon>Oniscidea</taxon>
        <taxon>Crinocheta</taxon>
        <taxon>Armadillidiidae</taxon>
        <taxon>Armadillidium</taxon>
    </lineage>
</organism>
<keyword evidence="4" id="KW-1185">Reference proteome</keyword>
<proteinExistence type="predicted"/>
<gene>
    <name evidence="3" type="ORF">Anas_07171</name>
</gene>
<keyword evidence="2" id="KW-0472">Membrane</keyword>
<feature type="transmembrane region" description="Helical" evidence="2">
    <location>
        <begin position="69"/>
        <end position="91"/>
    </location>
</feature>
<evidence type="ECO:0000256" key="2">
    <source>
        <dbReference type="SAM" id="Phobius"/>
    </source>
</evidence>
<dbReference type="AlphaFoldDB" id="A0A5N5SKJ9"/>
<dbReference type="OrthoDB" id="10363629at2759"/>
<comment type="caution">
    <text evidence="3">The sequence shown here is derived from an EMBL/GenBank/DDBJ whole genome shotgun (WGS) entry which is preliminary data.</text>
</comment>
<feature type="compositionally biased region" description="Polar residues" evidence="1">
    <location>
        <begin position="279"/>
        <end position="295"/>
    </location>
</feature>
<name>A0A5N5SKJ9_9CRUS</name>
<keyword evidence="2" id="KW-0812">Transmembrane</keyword>
<keyword evidence="2" id="KW-1133">Transmembrane helix</keyword>
<feature type="compositionally biased region" description="Low complexity" evidence="1">
    <location>
        <begin position="296"/>
        <end position="308"/>
    </location>
</feature>
<evidence type="ECO:0000256" key="1">
    <source>
        <dbReference type="SAM" id="MobiDB-lite"/>
    </source>
</evidence>
<protein>
    <submittedName>
        <fullName evidence="3">Uncharacterized protein</fullName>
    </submittedName>
</protein>
<evidence type="ECO:0000313" key="4">
    <source>
        <dbReference type="Proteomes" id="UP000326759"/>
    </source>
</evidence>
<feature type="region of interest" description="Disordered" evidence="1">
    <location>
        <begin position="248"/>
        <end position="329"/>
    </location>
</feature>
<feature type="compositionally biased region" description="Polar residues" evidence="1">
    <location>
        <begin position="257"/>
        <end position="272"/>
    </location>
</feature>
<dbReference type="Proteomes" id="UP000326759">
    <property type="component" value="Unassembled WGS sequence"/>
</dbReference>
<sequence length="329" mass="35245">MCEPDHSKHLVRRKREPGKALPGETCHLSGNCVEGLYCIADKCQCPNPCEYKKDEGVCDCGEIDYEFPIAAKVLTAVLSILSVCMWTYFILKTKNKHKNTPTNTDENFDVNGPLEMNPLNQPNKPELVGENNFLVPSDLPPSYQESMEERNDCAPFYSPSNAPAANNMSAWKVTPMPGPQNTNTTLTSQYPVSTPYSYGAISDGIHSNDGVSSSSVLSPENVTLDDTSKNQGAALPYPVLTQNNPTPFSAPFAGVHSTASSDATHPNTSEGTSLPYAINPQTMSSTLPPTSTGIPATTSTNATYSNTSEGTSLPYSINPPSAPPGTTEN</sequence>
<reference evidence="3 4" key="1">
    <citation type="journal article" date="2019" name="PLoS Biol.">
        <title>Sex chromosomes control vertical transmission of feminizing Wolbachia symbionts in an isopod.</title>
        <authorList>
            <person name="Becking T."/>
            <person name="Chebbi M.A."/>
            <person name="Giraud I."/>
            <person name="Moumen B."/>
            <person name="Laverre T."/>
            <person name="Caubet Y."/>
            <person name="Peccoud J."/>
            <person name="Gilbert C."/>
            <person name="Cordaux R."/>
        </authorList>
    </citation>
    <scope>NUCLEOTIDE SEQUENCE [LARGE SCALE GENOMIC DNA]</scope>
    <source>
        <strain evidence="3">ANa2</strain>
        <tissue evidence="3">Whole body excluding digestive tract and cuticle</tissue>
    </source>
</reference>